<dbReference type="Proteomes" id="UP000634476">
    <property type="component" value="Unassembled WGS sequence"/>
</dbReference>
<dbReference type="PROSITE" id="PS50894">
    <property type="entry name" value="HPT"/>
    <property type="match status" value="1"/>
</dbReference>
<accession>A0A8J3T2T1</accession>
<evidence type="ECO:0000259" key="2">
    <source>
        <dbReference type="PROSITE" id="PS50894"/>
    </source>
</evidence>
<keyword evidence="4" id="KW-1185">Reference proteome</keyword>
<protein>
    <recommendedName>
        <fullName evidence="2">HPt domain-containing protein</fullName>
    </recommendedName>
</protein>
<evidence type="ECO:0000313" key="3">
    <source>
        <dbReference type="EMBL" id="GII03376.1"/>
    </source>
</evidence>
<gene>
    <name evidence="3" type="ORF">Pta02_53840</name>
</gene>
<dbReference type="InterPro" id="IPR008207">
    <property type="entry name" value="Sig_transdc_His_kin_Hpt_dom"/>
</dbReference>
<reference evidence="3" key="1">
    <citation type="submission" date="2021-01" db="EMBL/GenBank/DDBJ databases">
        <title>Whole genome shotgun sequence of Planobispora takensis NBRC 109077.</title>
        <authorList>
            <person name="Komaki H."/>
            <person name="Tamura T."/>
        </authorList>
    </citation>
    <scope>NUCLEOTIDE SEQUENCE</scope>
    <source>
        <strain evidence="3">NBRC 109077</strain>
    </source>
</reference>
<dbReference type="SUPFAM" id="SSF47226">
    <property type="entry name" value="Histidine-containing phosphotransfer domain, HPT domain"/>
    <property type="match status" value="1"/>
</dbReference>
<dbReference type="RefSeq" id="WP_203877658.1">
    <property type="nucleotide sequence ID" value="NZ_BOOK01000038.1"/>
</dbReference>
<comment type="caution">
    <text evidence="3">The sequence shown here is derived from an EMBL/GenBank/DDBJ whole genome shotgun (WGS) entry which is preliminary data.</text>
</comment>
<dbReference type="EMBL" id="BOOK01000038">
    <property type="protein sequence ID" value="GII03376.1"/>
    <property type="molecule type" value="Genomic_DNA"/>
</dbReference>
<dbReference type="GO" id="GO:0000160">
    <property type="term" value="P:phosphorelay signal transduction system"/>
    <property type="evidence" value="ECO:0007669"/>
    <property type="project" value="InterPro"/>
</dbReference>
<proteinExistence type="predicted"/>
<name>A0A8J3T2T1_9ACTN</name>
<evidence type="ECO:0000256" key="1">
    <source>
        <dbReference type="PROSITE-ProRule" id="PRU00110"/>
    </source>
</evidence>
<organism evidence="3 4">
    <name type="scientific">Planobispora takensis</name>
    <dbReference type="NCBI Taxonomy" id="1367882"/>
    <lineage>
        <taxon>Bacteria</taxon>
        <taxon>Bacillati</taxon>
        <taxon>Actinomycetota</taxon>
        <taxon>Actinomycetes</taxon>
        <taxon>Streptosporangiales</taxon>
        <taxon>Streptosporangiaceae</taxon>
        <taxon>Planobispora</taxon>
    </lineage>
</organism>
<feature type="modified residue" description="Phosphohistidine" evidence="1">
    <location>
        <position position="67"/>
    </location>
</feature>
<feature type="domain" description="HPt" evidence="2">
    <location>
        <begin position="28"/>
        <end position="125"/>
    </location>
</feature>
<dbReference type="AlphaFoldDB" id="A0A8J3T2T1"/>
<dbReference type="InterPro" id="IPR036641">
    <property type="entry name" value="HPT_dom_sf"/>
</dbReference>
<sequence length="133" mass="13531">MTAPDTAGTALSIRTRIADLVEDGSAHEIEFIGRLVVSFLERAPVMLADLDAAIAAADHAATAQRAHALKGAAANLGVSSVAALCAEIEQLAGTARPGAHPALLRSALSEAEACFTGVLDDLRSGLPIVPRPA</sequence>
<dbReference type="Pfam" id="PF01627">
    <property type="entry name" value="Hpt"/>
    <property type="match status" value="1"/>
</dbReference>
<dbReference type="SMART" id="SM00073">
    <property type="entry name" value="HPT"/>
    <property type="match status" value="1"/>
</dbReference>
<dbReference type="Gene3D" id="1.20.120.160">
    <property type="entry name" value="HPT domain"/>
    <property type="match status" value="1"/>
</dbReference>
<keyword evidence="1" id="KW-0597">Phosphoprotein</keyword>
<evidence type="ECO:0000313" key="4">
    <source>
        <dbReference type="Proteomes" id="UP000634476"/>
    </source>
</evidence>